<dbReference type="InterPro" id="IPR011258">
    <property type="entry name" value="BPG-indep_PGM_N"/>
</dbReference>
<dbReference type="InterPro" id="IPR005995">
    <property type="entry name" value="Pgm_bpd_ind"/>
</dbReference>
<organism evidence="16 17">
    <name type="scientific">Candidatus Falkowbacteria bacterium GW2011_GWF2_39_8</name>
    <dbReference type="NCBI Taxonomy" id="1618642"/>
    <lineage>
        <taxon>Bacteria</taxon>
        <taxon>Candidatus Falkowiibacteriota</taxon>
    </lineage>
</organism>
<feature type="binding site" evidence="10 13">
    <location>
        <position position="21"/>
    </location>
    <ligand>
        <name>Mn(2+)</name>
        <dbReference type="ChEBI" id="CHEBI:29035"/>
        <label>2</label>
    </ligand>
</feature>
<feature type="binding site" evidence="10 12">
    <location>
        <position position="132"/>
    </location>
    <ligand>
        <name>substrate</name>
    </ligand>
</feature>
<evidence type="ECO:0000256" key="5">
    <source>
        <dbReference type="ARBA" id="ARBA00022723"/>
    </source>
</evidence>
<feature type="binding site" evidence="10 12">
    <location>
        <begin position="162"/>
        <end position="163"/>
    </location>
    <ligand>
        <name>substrate</name>
    </ligand>
</feature>
<feature type="binding site" evidence="10 13">
    <location>
        <position position="470"/>
    </location>
    <ligand>
        <name>Mn(2+)</name>
        <dbReference type="ChEBI" id="CHEBI:29035"/>
        <label>1</label>
    </ligand>
</feature>
<dbReference type="GO" id="GO:0005829">
    <property type="term" value="C:cytosol"/>
    <property type="evidence" value="ECO:0007669"/>
    <property type="project" value="TreeGrafter"/>
</dbReference>
<evidence type="ECO:0000313" key="16">
    <source>
        <dbReference type="EMBL" id="KKR31134.1"/>
    </source>
</evidence>
<feature type="binding site" evidence="10 13">
    <location>
        <position position="451"/>
    </location>
    <ligand>
        <name>Mn(2+)</name>
        <dbReference type="ChEBI" id="CHEBI:29035"/>
        <label>2</label>
    </ligand>
</feature>
<proteinExistence type="inferred from homology"/>
<evidence type="ECO:0000313" key="17">
    <source>
        <dbReference type="Proteomes" id="UP000034137"/>
    </source>
</evidence>
<feature type="binding site" evidence="10 13">
    <location>
        <position position="414"/>
    </location>
    <ligand>
        <name>Mn(2+)</name>
        <dbReference type="ChEBI" id="CHEBI:29035"/>
        <label>1</label>
    </ligand>
</feature>
<evidence type="ECO:0000256" key="9">
    <source>
        <dbReference type="ARBA" id="ARBA00071648"/>
    </source>
</evidence>
<comment type="cofactor">
    <cofactor evidence="10">
        <name>Mn(2+)</name>
        <dbReference type="ChEBI" id="CHEBI:29035"/>
    </cofactor>
    <text evidence="10">Binds 2 manganese ions per subunit.</text>
</comment>
<dbReference type="PIRSF" id="PIRSF001492">
    <property type="entry name" value="IPGAM"/>
    <property type="match status" value="1"/>
</dbReference>
<evidence type="ECO:0000256" key="6">
    <source>
        <dbReference type="ARBA" id="ARBA00023152"/>
    </source>
</evidence>
<keyword evidence="7 10" id="KW-0464">Manganese</keyword>
<evidence type="ECO:0000256" key="7">
    <source>
        <dbReference type="ARBA" id="ARBA00023211"/>
    </source>
</evidence>
<dbReference type="HAMAP" id="MF_01038">
    <property type="entry name" value="GpmI"/>
    <property type="match status" value="1"/>
</dbReference>
<dbReference type="SUPFAM" id="SSF64158">
    <property type="entry name" value="2,3-Bisphosphoglycerate-independent phosphoglycerate mutase, substrate-binding domain"/>
    <property type="match status" value="1"/>
</dbReference>
<dbReference type="PATRIC" id="fig|1618642.3.peg.1048"/>
<dbReference type="GO" id="GO:0004619">
    <property type="term" value="F:phosphoglycerate mutase activity"/>
    <property type="evidence" value="ECO:0007669"/>
    <property type="project" value="UniProtKB-UniRule"/>
</dbReference>
<feature type="binding site" evidence="10 13">
    <location>
        <position position="71"/>
    </location>
    <ligand>
        <name>Mn(2+)</name>
        <dbReference type="ChEBI" id="CHEBI:29035"/>
        <label>2</label>
    </ligand>
</feature>
<dbReference type="GO" id="GO:0006007">
    <property type="term" value="P:glucose catabolic process"/>
    <property type="evidence" value="ECO:0007669"/>
    <property type="project" value="InterPro"/>
</dbReference>
<dbReference type="Pfam" id="PF01676">
    <property type="entry name" value="Metalloenzyme"/>
    <property type="match status" value="1"/>
</dbReference>
<feature type="active site" description="Phosphoserine intermediate" evidence="10 11">
    <location>
        <position position="71"/>
    </location>
</feature>
<dbReference type="Pfam" id="PF06415">
    <property type="entry name" value="iPGM_N"/>
    <property type="match status" value="1"/>
</dbReference>
<evidence type="ECO:0000256" key="11">
    <source>
        <dbReference type="PIRSR" id="PIRSR001492-1"/>
    </source>
</evidence>
<protein>
    <recommendedName>
        <fullName evidence="9 10">2,3-bisphosphoglycerate-independent phosphoglycerate mutase</fullName>
        <shortName evidence="10">BPG-independent PGAM</shortName>
        <shortName evidence="10">Phosphoglyceromutase</shortName>
        <shortName evidence="10">iPGM</shortName>
        <ecNumber evidence="4 10">5.4.2.12</ecNumber>
    </recommendedName>
</protein>
<feature type="binding site" evidence="10 12">
    <location>
        <position position="343"/>
    </location>
    <ligand>
        <name>substrate</name>
    </ligand>
</feature>
<evidence type="ECO:0000256" key="4">
    <source>
        <dbReference type="ARBA" id="ARBA00012026"/>
    </source>
</evidence>
<dbReference type="Gene3D" id="3.40.720.10">
    <property type="entry name" value="Alkaline Phosphatase, subunit A"/>
    <property type="match status" value="1"/>
</dbReference>
<dbReference type="CDD" id="cd16010">
    <property type="entry name" value="iPGM"/>
    <property type="match status" value="1"/>
</dbReference>
<feature type="binding site" evidence="10 13">
    <location>
        <position position="452"/>
    </location>
    <ligand>
        <name>Mn(2+)</name>
        <dbReference type="ChEBI" id="CHEBI:29035"/>
        <label>2</label>
    </ligand>
</feature>
<evidence type="ECO:0000259" key="15">
    <source>
        <dbReference type="Pfam" id="PF06415"/>
    </source>
</evidence>
<dbReference type="Gene3D" id="3.40.1450.10">
    <property type="entry name" value="BPG-independent phosphoglycerate mutase, domain B"/>
    <property type="match status" value="1"/>
</dbReference>
<feature type="binding site" evidence="10 12">
    <location>
        <position position="194"/>
    </location>
    <ligand>
        <name>substrate</name>
    </ligand>
</feature>
<accession>A0A0G0PSK8</accession>
<dbReference type="PANTHER" id="PTHR31637:SF0">
    <property type="entry name" value="2,3-BISPHOSPHOGLYCERATE-INDEPENDENT PHOSPHOGLYCERATE MUTASE"/>
    <property type="match status" value="1"/>
</dbReference>
<evidence type="ECO:0000256" key="1">
    <source>
        <dbReference type="ARBA" id="ARBA00000370"/>
    </source>
</evidence>
<feature type="binding site" evidence="10 12">
    <location>
        <position position="200"/>
    </location>
    <ligand>
        <name>substrate</name>
    </ligand>
</feature>
<reference evidence="16 17" key="1">
    <citation type="journal article" date="2015" name="Nature">
        <title>rRNA introns, odd ribosomes, and small enigmatic genomes across a large radiation of phyla.</title>
        <authorList>
            <person name="Brown C.T."/>
            <person name="Hug L.A."/>
            <person name="Thomas B.C."/>
            <person name="Sharon I."/>
            <person name="Castelle C.J."/>
            <person name="Singh A."/>
            <person name="Wilkins M.J."/>
            <person name="Williams K.H."/>
            <person name="Banfield J.F."/>
        </authorList>
    </citation>
    <scope>NUCLEOTIDE SEQUENCE [LARGE SCALE GENOMIC DNA]</scope>
</reference>
<comment type="pathway">
    <text evidence="2 10">Carbohydrate degradation; glycolysis; pyruvate from D-glyceraldehyde 3-phosphate: step 3/5.</text>
</comment>
<dbReference type="NCBIfam" id="TIGR01307">
    <property type="entry name" value="pgm_bpd_ind"/>
    <property type="match status" value="1"/>
</dbReference>
<dbReference type="GO" id="GO:0030145">
    <property type="term" value="F:manganese ion binding"/>
    <property type="evidence" value="ECO:0007669"/>
    <property type="project" value="UniProtKB-UniRule"/>
</dbReference>
<keyword evidence="6 10" id="KW-0324">Glycolysis</keyword>
<evidence type="ECO:0000259" key="14">
    <source>
        <dbReference type="Pfam" id="PF01676"/>
    </source>
</evidence>
<dbReference type="AlphaFoldDB" id="A0A0G0PSK8"/>
<comment type="catalytic activity">
    <reaction evidence="1 10">
        <text>(2R)-2-phosphoglycerate = (2R)-3-phosphoglycerate</text>
        <dbReference type="Rhea" id="RHEA:15901"/>
        <dbReference type="ChEBI" id="CHEBI:58272"/>
        <dbReference type="ChEBI" id="CHEBI:58289"/>
        <dbReference type="EC" id="5.4.2.12"/>
    </reaction>
</comment>
<comment type="caution">
    <text evidence="16">The sequence shown here is derived from an EMBL/GenBank/DDBJ whole genome shotgun (WGS) entry which is preliminary data.</text>
</comment>
<dbReference type="InterPro" id="IPR036646">
    <property type="entry name" value="PGAM_B_sf"/>
</dbReference>
<sequence>MLFEKNTQLKRPKPVILIILDGWGIVQPYSGNAISQANIPNMKEYIIKYPAMTLRASGEAVGLPWGKDGNSEVGHLNLGMGRILYQDLPRINKSINDNSFYQNKALLGAVNHAKKNNSKLHLLGLASNGCVHASIEHLQALLVLAKEEGLGQVYIHAVLDGRDTPYNSAASYIKDIIRTISEYGIGKIASLSGRFYTLDRDNHWDRIEKAYSAMVNGVGNEADDTISAIEQSYGKKIFDEEFIPTIIKENGKPVATIEDNDAVIFFNFRPDRARQITKAFVLPGFDKFNRKEYLKNLFFVCFTEYEKDLPVEIAFPPEVIKDTLGEMISNAGLKQLRIAETEKYAHVTYFFNGGRETKSEGETHDLVPSPPVSSYDLKPEMSAFEVTDKLMKAISDDTYDFILVNFANADMVGHTGNIQATSLACEAVDKCVGKIVKATLAKEGIVLITADHGNAEAKFNMQTGTISKEHTANPVPFIIIGREYEGRKIGVQDPIGDDLSLVQPQGILSDVAPTVLKILGLEKPEEMTGRSLI</sequence>
<evidence type="ECO:0000256" key="2">
    <source>
        <dbReference type="ARBA" id="ARBA00004798"/>
    </source>
</evidence>
<dbReference type="Proteomes" id="UP000034137">
    <property type="component" value="Unassembled WGS sequence"/>
</dbReference>
<name>A0A0G0PSK8_9BACT</name>
<dbReference type="SUPFAM" id="SSF53649">
    <property type="entry name" value="Alkaline phosphatase-like"/>
    <property type="match status" value="1"/>
</dbReference>
<dbReference type="FunFam" id="3.40.1450.10:FF:000001">
    <property type="entry name" value="2,3-bisphosphoglycerate-independent phosphoglycerate mutase"/>
    <property type="match status" value="1"/>
</dbReference>
<evidence type="ECO:0000256" key="10">
    <source>
        <dbReference type="HAMAP-Rule" id="MF_01038"/>
    </source>
</evidence>
<evidence type="ECO:0000256" key="3">
    <source>
        <dbReference type="ARBA" id="ARBA00008819"/>
    </source>
</evidence>
<evidence type="ECO:0000256" key="8">
    <source>
        <dbReference type="ARBA" id="ARBA00023235"/>
    </source>
</evidence>
<comment type="similarity">
    <text evidence="3 10">Belongs to the BPG-independent phosphoglycerate mutase family.</text>
</comment>
<comment type="function">
    <text evidence="10">Catalyzes the interconversion of 2-phosphoglycerate and 3-phosphoglycerate.</text>
</comment>
<dbReference type="PANTHER" id="PTHR31637">
    <property type="entry name" value="2,3-BISPHOSPHOGLYCERATE-INDEPENDENT PHOSPHOGLYCERATE MUTASE"/>
    <property type="match status" value="1"/>
</dbReference>
<dbReference type="EC" id="5.4.2.12" evidence="4 10"/>
<dbReference type="UniPathway" id="UPA00109">
    <property type="reaction ID" value="UER00186"/>
</dbReference>
<feature type="domain" description="BPG-independent PGAM N-terminal" evidence="15">
    <location>
        <begin position="91"/>
        <end position="307"/>
    </location>
</feature>
<gene>
    <name evidence="10" type="primary">gpmI</name>
    <name evidence="16" type="ORF">UT64_C0072G0002</name>
</gene>
<feature type="binding site" evidence="10 13">
    <location>
        <position position="410"/>
    </location>
    <ligand>
        <name>Mn(2+)</name>
        <dbReference type="ChEBI" id="CHEBI:29035"/>
        <label>1</label>
    </ligand>
</feature>
<dbReference type="InterPro" id="IPR006124">
    <property type="entry name" value="Metalloenzyme"/>
</dbReference>
<evidence type="ECO:0000256" key="12">
    <source>
        <dbReference type="PIRSR" id="PIRSR001492-2"/>
    </source>
</evidence>
<dbReference type="InterPro" id="IPR017850">
    <property type="entry name" value="Alkaline_phosphatase_core_sf"/>
</dbReference>
<dbReference type="EMBL" id="LBXO01000072">
    <property type="protein sequence ID" value="KKR31134.1"/>
    <property type="molecule type" value="Genomic_DNA"/>
</dbReference>
<comment type="subunit">
    <text evidence="10">Monomer.</text>
</comment>
<feature type="domain" description="Metalloenzyme" evidence="14">
    <location>
        <begin position="13"/>
        <end position="523"/>
    </location>
</feature>
<keyword evidence="5 10" id="KW-0479">Metal-binding</keyword>
<dbReference type="GO" id="GO:0006096">
    <property type="term" value="P:glycolytic process"/>
    <property type="evidence" value="ECO:0007669"/>
    <property type="project" value="UniProtKB-UniRule"/>
</dbReference>
<feature type="binding site" evidence="10 12">
    <location>
        <begin position="269"/>
        <end position="272"/>
    </location>
    <ligand>
        <name>substrate</name>
    </ligand>
</feature>
<evidence type="ECO:0000256" key="13">
    <source>
        <dbReference type="PIRSR" id="PIRSR001492-3"/>
    </source>
</evidence>
<keyword evidence="8 10" id="KW-0413">Isomerase</keyword>